<dbReference type="InterPro" id="IPR011059">
    <property type="entry name" value="Metal-dep_hydrolase_composite"/>
</dbReference>
<evidence type="ECO:0000256" key="5">
    <source>
        <dbReference type="ARBA" id="ARBA00022801"/>
    </source>
</evidence>
<comment type="pathway">
    <text evidence="1 8">Purine metabolism; guanine degradation; xanthine from guanine: step 1/1.</text>
</comment>
<evidence type="ECO:0000256" key="2">
    <source>
        <dbReference type="ARBA" id="ARBA00006745"/>
    </source>
</evidence>
<evidence type="ECO:0000256" key="4">
    <source>
        <dbReference type="ARBA" id="ARBA00022723"/>
    </source>
</evidence>
<keyword evidence="11" id="KW-1185">Reference proteome</keyword>
<comment type="similarity">
    <text evidence="2 8">Belongs to the metallo-dependent hydrolases superfamily. ATZ/TRZ family.</text>
</comment>
<dbReference type="InterPro" id="IPR051607">
    <property type="entry name" value="Metallo-dep_hydrolases"/>
</dbReference>
<dbReference type="InterPro" id="IPR032466">
    <property type="entry name" value="Metal_Hydrolase"/>
</dbReference>
<dbReference type="PANTHER" id="PTHR11271:SF6">
    <property type="entry name" value="GUANINE DEAMINASE"/>
    <property type="match status" value="1"/>
</dbReference>
<dbReference type="Proteomes" id="UP000027997">
    <property type="component" value="Unassembled WGS sequence"/>
</dbReference>
<organism evidence="10 11">
    <name type="scientific">Endozoicomonas elysicola</name>
    <dbReference type="NCBI Taxonomy" id="305900"/>
    <lineage>
        <taxon>Bacteria</taxon>
        <taxon>Pseudomonadati</taxon>
        <taxon>Pseudomonadota</taxon>
        <taxon>Gammaproteobacteria</taxon>
        <taxon>Oceanospirillales</taxon>
        <taxon>Endozoicomonadaceae</taxon>
        <taxon>Endozoicomonas</taxon>
    </lineage>
</organism>
<dbReference type="NCBIfam" id="TIGR02967">
    <property type="entry name" value="guan_deamin"/>
    <property type="match status" value="1"/>
</dbReference>
<feature type="domain" description="Amidohydrolase-related" evidence="9">
    <location>
        <begin position="71"/>
        <end position="451"/>
    </location>
</feature>
<evidence type="ECO:0000256" key="3">
    <source>
        <dbReference type="ARBA" id="ARBA00012781"/>
    </source>
</evidence>
<comment type="function">
    <text evidence="8">Catalyzes the hydrolytic deamination of guanine, producing xanthine and ammonia.</text>
</comment>
<dbReference type="UniPathway" id="UPA00603">
    <property type="reaction ID" value="UER00660"/>
</dbReference>
<dbReference type="GO" id="GO:0008892">
    <property type="term" value="F:guanine deaminase activity"/>
    <property type="evidence" value="ECO:0007669"/>
    <property type="project" value="UniProtKB-UniRule"/>
</dbReference>
<dbReference type="InterPro" id="IPR006680">
    <property type="entry name" value="Amidohydro-rel"/>
</dbReference>
<evidence type="ECO:0000313" key="11">
    <source>
        <dbReference type="Proteomes" id="UP000027997"/>
    </source>
</evidence>
<dbReference type="InterPro" id="IPR014311">
    <property type="entry name" value="Guanine_deaminase"/>
</dbReference>
<dbReference type="Pfam" id="PF01979">
    <property type="entry name" value="Amidohydro_1"/>
    <property type="match status" value="1"/>
</dbReference>
<sequence length="455" mass="51076">MNHDDILFGILGNAFHCPVLGEFEFLENVLITINTDGEIDSLLKPDEYAVSDIMEVLERENRLVRLKEKQYLIPGLIDLHCHAPQWPQMGKGLDLPLYNWLANYTFPLEAKYQDLEFAKRVYDDLVQSTLSSGTTSAVYFSSIHLEPTRVLADTCLEKGQRAFVGKVCMDDVEQCPDYYRQSVEKSLYETEAFHQYVSTMSGNHGLISSVVTPRFIPSCTEGLLKELGQFATNNNCYVQTHCSESDWAREYSQQKYGETDISVYEKTGLLGRKTILAHSIFLTEQDVIKIQDYGASIAHCPLSNMYFANAAMETRELLNRGLHCGLGSDVAASVTPSMLRSCFDAVTHSRVREEGTSTKLAAGERGEAKTRISFLEAFWMATTGGGKALDKNIGVFRRGFSFDAVLVDANIQDCDLKIWQALDSASDILEKIISTTNRQNIIKVWVQGREVVCKQ</sequence>
<evidence type="ECO:0000256" key="7">
    <source>
        <dbReference type="NCBIfam" id="TIGR02967"/>
    </source>
</evidence>
<dbReference type="eggNOG" id="COG0402">
    <property type="taxonomic scope" value="Bacteria"/>
</dbReference>
<protein>
    <recommendedName>
        <fullName evidence="3 7">Guanine deaminase</fullName>
        <shortName evidence="8">Guanase</shortName>
        <ecNumber evidence="3 7">3.5.4.3</ecNumber>
    </recommendedName>
    <alternativeName>
        <fullName evidence="8">Guanine aminohydrolase</fullName>
    </alternativeName>
</protein>
<keyword evidence="4 8" id="KW-0479">Metal-binding</keyword>
<dbReference type="Gene3D" id="3.20.20.140">
    <property type="entry name" value="Metal-dependent hydrolases"/>
    <property type="match status" value="1"/>
</dbReference>
<comment type="caution">
    <text evidence="10">The sequence shown here is derived from an EMBL/GenBank/DDBJ whole genome shotgun (WGS) entry which is preliminary data.</text>
</comment>
<accession>A0A081K9K3</accession>
<evidence type="ECO:0000313" key="10">
    <source>
        <dbReference type="EMBL" id="KEI70829.1"/>
    </source>
</evidence>
<evidence type="ECO:0000256" key="6">
    <source>
        <dbReference type="ARBA" id="ARBA00022833"/>
    </source>
</evidence>
<name>A0A081K9K3_9GAMM</name>
<comment type="catalytic activity">
    <reaction evidence="8">
        <text>guanine + H2O + H(+) = xanthine + NH4(+)</text>
        <dbReference type="Rhea" id="RHEA:14665"/>
        <dbReference type="ChEBI" id="CHEBI:15377"/>
        <dbReference type="ChEBI" id="CHEBI:15378"/>
        <dbReference type="ChEBI" id="CHEBI:16235"/>
        <dbReference type="ChEBI" id="CHEBI:17712"/>
        <dbReference type="ChEBI" id="CHEBI:28938"/>
        <dbReference type="EC" id="3.5.4.3"/>
    </reaction>
</comment>
<comment type="cofactor">
    <cofactor evidence="8">
        <name>Zn(2+)</name>
        <dbReference type="ChEBI" id="CHEBI:29105"/>
    </cofactor>
    <text evidence="8">Binds 1 zinc ion per subunit.</text>
</comment>
<keyword evidence="5 8" id="KW-0378">Hydrolase</keyword>
<dbReference type="STRING" id="305900.GV64_08775"/>
<gene>
    <name evidence="10" type="ORF">GV64_08775</name>
</gene>
<evidence type="ECO:0000259" key="9">
    <source>
        <dbReference type="Pfam" id="PF01979"/>
    </source>
</evidence>
<keyword evidence="6 8" id="KW-0862">Zinc</keyword>
<dbReference type="RefSeq" id="WP_020580550.1">
    <property type="nucleotide sequence ID" value="NZ_JOJP01000001.1"/>
</dbReference>
<dbReference type="AlphaFoldDB" id="A0A081K9K3"/>
<evidence type="ECO:0000256" key="1">
    <source>
        <dbReference type="ARBA" id="ARBA00004984"/>
    </source>
</evidence>
<dbReference type="EMBL" id="JOJP01000001">
    <property type="protein sequence ID" value="KEI70829.1"/>
    <property type="molecule type" value="Genomic_DNA"/>
</dbReference>
<proteinExistence type="inferred from homology"/>
<dbReference type="GO" id="GO:0006147">
    <property type="term" value="P:guanine catabolic process"/>
    <property type="evidence" value="ECO:0007669"/>
    <property type="project" value="UniProtKB-UniRule"/>
</dbReference>
<reference evidence="10 11" key="1">
    <citation type="submission" date="2014-06" db="EMBL/GenBank/DDBJ databases">
        <title>Whole Genome Sequences of Three Symbiotic Endozoicomonas Bacteria.</title>
        <authorList>
            <person name="Neave M.J."/>
            <person name="Apprill A."/>
            <person name="Voolstra C.R."/>
        </authorList>
    </citation>
    <scope>NUCLEOTIDE SEQUENCE [LARGE SCALE GENOMIC DNA]</scope>
    <source>
        <strain evidence="10 11">DSM 22380</strain>
    </source>
</reference>
<dbReference type="PANTHER" id="PTHR11271">
    <property type="entry name" value="GUANINE DEAMINASE"/>
    <property type="match status" value="1"/>
</dbReference>
<dbReference type="GO" id="GO:0008270">
    <property type="term" value="F:zinc ion binding"/>
    <property type="evidence" value="ECO:0007669"/>
    <property type="project" value="UniProtKB-UniRule"/>
</dbReference>
<dbReference type="Gene3D" id="2.30.40.10">
    <property type="entry name" value="Urease, subunit C, domain 1"/>
    <property type="match status" value="1"/>
</dbReference>
<dbReference type="EC" id="3.5.4.3" evidence="3 7"/>
<dbReference type="GO" id="GO:0005829">
    <property type="term" value="C:cytosol"/>
    <property type="evidence" value="ECO:0007669"/>
    <property type="project" value="TreeGrafter"/>
</dbReference>
<dbReference type="SUPFAM" id="SSF51556">
    <property type="entry name" value="Metallo-dependent hydrolases"/>
    <property type="match status" value="1"/>
</dbReference>
<evidence type="ECO:0000256" key="8">
    <source>
        <dbReference type="RuleBase" id="RU366009"/>
    </source>
</evidence>
<dbReference type="SUPFAM" id="SSF51338">
    <property type="entry name" value="Composite domain of metallo-dependent hydrolases"/>
    <property type="match status" value="1"/>
</dbReference>